<reference evidence="1 2" key="1">
    <citation type="submission" date="2020-09" db="EMBL/GenBank/DDBJ databases">
        <title>De no assembly of potato wild relative species, Solanum commersonii.</title>
        <authorList>
            <person name="Cho K."/>
        </authorList>
    </citation>
    <scope>NUCLEOTIDE SEQUENCE [LARGE SCALE GENOMIC DNA]</scope>
    <source>
        <strain evidence="1">LZ3.2</strain>
        <tissue evidence="1">Leaf</tissue>
    </source>
</reference>
<evidence type="ECO:0000313" key="1">
    <source>
        <dbReference type="EMBL" id="KAG5598608.1"/>
    </source>
</evidence>
<dbReference type="Proteomes" id="UP000824120">
    <property type="component" value="Chromosome 6"/>
</dbReference>
<keyword evidence="2" id="KW-1185">Reference proteome</keyword>
<accession>A0A9J5YG57</accession>
<dbReference type="EMBL" id="JACXVP010000006">
    <property type="protein sequence ID" value="KAG5598608.1"/>
    <property type="molecule type" value="Genomic_DNA"/>
</dbReference>
<gene>
    <name evidence="1" type="ORF">H5410_029978</name>
</gene>
<proteinExistence type="predicted"/>
<sequence>MRYIDAPVRRYKGSTLDGLRRGSGRPKRIWGEVIMHDMTNFQLIEDMTLDKRVWRSNIQRVSTGEPGRRSTCLPGNNKGKLVISSSLHRPPDISFYRVYCLSSHLSFLSKCQ</sequence>
<protein>
    <submittedName>
        <fullName evidence="1">Uncharacterized protein</fullName>
    </submittedName>
</protein>
<dbReference type="OrthoDB" id="771045at2759"/>
<dbReference type="PANTHER" id="PTHR46238">
    <property type="entry name" value="REVERSE TRANSCRIPTASE DOMAIN-CONTAINING PROTEIN"/>
    <property type="match status" value="1"/>
</dbReference>
<comment type="caution">
    <text evidence="1">The sequence shown here is derived from an EMBL/GenBank/DDBJ whole genome shotgun (WGS) entry which is preliminary data.</text>
</comment>
<name>A0A9J5YG57_SOLCO</name>
<dbReference type="AlphaFoldDB" id="A0A9J5YG57"/>
<dbReference type="PANTHER" id="PTHR46238:SF8">
    <property type="entry name" value="ENDONUCLEASE_EXONUCLEASE_PHOSPHATASE DOMAIN-CONTAINING PROTEIN"/>
    <property type="match status" value="1"/>
</dbReference>
<organism evidence="1 2">
    <name type="scientific">Solanum commersonii</name>
    <name type="common">Commerson's wild potato</name>
    <name type="synonym">Commerson's nightshade</name>
    <dbReference type="NCBI Taxonomy" id="4109"/>
    <lineage>
        <taxon>Eukaryota</taxon>
        <taxon>Viridiplantae</taxon>
        <taxon>Streptophyta</taxon>
        <taxon>Embryophyta</taxon>
        <taxon>Tracheophyta</taxon>
        <taxon>Spermatophyta</taxon>
        <taxon>Magnoliopsida</taxon>
        <taxon>eudicotyledons</taxon>
        <taxon>Gunneridae</taxon>
        <taxon>Pentapetalae</taxon>
        <taxon>asterids</taxon>
        <taxon>lamiids</taxon>
        <taxon>Solanales</taxon>
        <taxon>Solanaceae</taxon>
        <taxon>Solanoideae</taxon>
        <taxon>Solaneae</taxon>
        <taxon>Solanum</taxon>
    </lineage>
</organism>
<evidence type="ECO:0000313" key="2">
    <source>
        <dbReference type="Proteomes" id="UP000824120"/>
    </source>
</evidence>